<dbReference type="Gene3D" id="2.60.450.10">
    <property type="entry name" value="Lipopolysaccharide (LPS) transport protein A like domain"/>
    <property type="match status" value="1"/>
</dbReference>
<dbReference type="RefSeq" id="WP_338266462.1">
    <property type="nucleotide sequence ID" value="NZ_AP027271.1"/>
</dbReference>
<feature type="transmembrane region" description="Helical" evidence="6">
    <location>
        <begin position="12"/>
        <end position="30"/>
    </location>
</feature>
<reference evidence="7 8" key="1">
    <citation type="submission" date="2023-01" db="EMBL/GenBank/DDBJ databases">
        <title>Complete genome sequence of Marinomonas pontica strain 200518_36.</title>
        <authorList>
            <person name="Ueki S."/>
            <person name="Gajardo G."/>
            <person name="Maruyama F."/>
        </authorList>
    </citation>
    <scope>NUCLEOTIDE SEQUENCE [LARGE SCALE GENOMIC DNA]</scope>
    <source>
        <strain evidence="7 8">200518_36</strain>
    </source>
</reference>
<organism evidence="7 8">
    <name type="scientific">Marinomonas pontica</name>
    <dbReference type="NCBI Taxonomy" id="264739"/>
    <lineage>
        <taxon>Bacteria</taxon>
        <taxon>Pseudomonadati</taxon>
        <taxon>Pseudomonadota</taxon>
        <taxon>Gammaproteobacteria</taxon>
        <taxon>Oceanospirillales</taxon>
        <taxon>Oceanospirillaceae</taxon>
        <taxon>Marinomonas</taxon>
    </lineage>
</organism>
<dbReference type="NCBIfam" id="TIGR04409">
    <property type="entry name" value="LptC_YrbK"/>
    <property type="match status" value="1"/>
</dbReference>
<accession>A0ABM8FE37</accession>
<evidence type="ECO:0000256" key="6">
    <source>
        <dbReference type="SAM" id="Phobius"/>
    </source>
</evidence>
<dbReference type="InterPro" id="IPR052363">
    <property type="entry name" value="LPS_export_LptC"/>
</dbReference>
<keyword evidence="1" id="KW-1003">Cell membrane</keyword>
<keyword evidence="5 6" id="KW-0472">Membrane</keyword>
<gene>
    <name evidence="7" type="ORF">MACH16_13330</name>
</gene>
<keyword evidence="4 6" id="KW-1133">Transmembrane helix</keyword>
<evidence type="ECO:0000313" key="8">
    <source>
        <dbReference type="Proteomes" id="UP001307608"/>
    </source>
</evidence>
<evidence type="ECO:0000256" key="2">
    <source>
        <dbReference type="ARBA" id="ARBA00022519"/>
    </source>
</evidence>
<protein>
    <recommendedName>
        <fullName evidence="9">LPS export ABC transporter periplasmic protein LptC</fullName>
    </recommendedName>
</protein>
<dbReference type="Pfam" id="PF06835">
    <property type="entry name" value="LptC"/>
    <property type="match status" value="1"/>
</dbReference>
<dbReference type="PANTHER" id="PTHR37481:SF1">
    <property type="entry name" value="LIPOPOLYSACCHARIDE EXPORT SYSTEM PROTEIN LPTC"/>
    <property type="match status" value="1"/>
</dbReference>
<evidence type="ECO:0000256" key="1">
    <source>
        <dbReference type="ARBA" id="ARBA00022475"/>
    </source>
</evidence>
<evidence type="ECO:0000313" key="7">
    <source>
        <dbReference type="EMBL" id="BDX02585.1"/>
    </source>
</evidence>
<dbReference type="InterPro" id="IPR026265">
    <property type="entry name" value="LptC"/>
</dbReference>
<sequence>MSYLTDQIRPKLIFVAAAIIIGAGLLGWYSTTPIKNLVQTDSLRNSPDYFITKVKVKEFDQNGELIETLNAQQTLHFVTESKTLLENPSIERYSNSGQWHAKADKGVIDDGSNDILLTDNVIATKTFLKSEDIQLSSNNMHYKDSDKSITSYGAATLTSTQGETSAGTITTYINSEEVVMTGSVRGKYETIH</sequence>
<evidence type="ECO:0000256" key="5">
    <source>
        <dbReference type="ARBA" id="ARBA00023136"/>
    </source>
</evidence>
<evidence type="ECO:0000256" key="4">
    <source>
        <dbReference type="ARBA" id="ARBA00022989"/>
    </source>
</evidence>
<dbReference type="EMBL" id="AP027271">
    <property type="protein sequence ID" value="BDX02585.1"/>
    <property type="molecule type" value="Genomic_DNA"/>
</dbReference>
<dbReference type="Proteomes" id="UP001307608">
    <property type="component" value="Chromosome"/>
</dbReference>
<dbReference type="InterPro" id="IPR010664">
    <property type="entry name" value="LipoPS_assembly_LptC-rel"/>
</dbReference>
<dbReference type="PANTHER" id="PTHR37481">
    <property type="entry name" value="LIPOPOLYSACCHARIDE EXPORT SYSTEM PROTEIN LPTC"/>
    <property type="match status" value="1"/>
</dbReference>
<keyword evidence="2" id="KW-0997">Cell inner membrane</keyword>
<keyword evidence="8" id="KW-1185">Reference proteome</keyword>
<evidence type="ECO:0000256" key="3">
    <source>
        <dbReference type="ARBA" id="ARBA00022692"/>
    </source>
</evidence>
<name>A0ABM8FE37_9GAMM</name>
<keyword evidence="3 6" id="KW-0812">Transmembrane</keyword>
<proteinExistence type="predicted"/>
<evidence type="ECO:0008006" key="9">
    <source>
        <dbReference type="Google" id="ProtNLM"/>
    </source>
</evidence>